<evidence type="ECO:0000259" key="1">
    <source>
        <dbReference type="Pfam" id="PF00501"/>
    </source>
</evidence>
<dbReference type="Gene3D" id="3.40.50.12780">
    <property type="entry name" value="N-terminal domain of ligase-like"/>
    <property type="match status" value="1"/>
</dbReference>
<keyword evidence="3" id="KW-1185">Reference proteome</keyword>
<dbReference type="Proteomes" id="UP001552521">
    <property type="component" value="Unassembled WGS sequence"/>
</dbReference>
<dbReference type="EMBL" id="JBFAQK010000130">
    <property type="protein sequence ID" value="MEV4685913.1"/>
    <property type="molecule type" value="Genomic_DNA"/>
</dbReference>
<feature type="non-terminal residue" evidence="2">
    <location>
        <position position="1"/>
    </location>
</feature>
<dbReference type="InterPro" id="IPR042099">
    <property type="entry name" value="ANL_N_sf"/>
</dbReference>
<evidence type="ECO:0000313" key="3">
    <source>
        <dbReference type="Proteomes" id="UP001552521"/>
    </source>
</evidence>
<dbReference type="PROSITE" id="PS00455">
    <property type="entry name" value="AMP_BINDING"/>
    <property type="match status" value="1"/>
</dbReference>
<name>A0ABV3I515_9ACTN</name>
<dbReference type="Pfam" id="PF00501">
    <property type="entry name" value="AMP-binding"/>
    <property type="match status" value="1"/>
</dbReference>
<dbReference type="InterPro" id="IPR020845">
    <property type="entry name" value="AMP-binding_CS"/>
</dbReference>
<organism evidence="2 3">
    <name type="scientific">Streptomyces kurssanovii</name>
    <dbReference type="NCBI Taxonomy" id="67312"/>
    <lineage>
        <taxon>Bacteria</taxon>
        <taxon>Bacillati</taxon>
        <taxon>Actinomycetota</taxon>
        <taxon>Actinomycetes</taxon>
        <taxon>Kitasatosporales</taxon>
        <taxon>Streptomycetaceae</taxon>
        <taxon>Streptomyces</taxon>
    </lineage>
</organism>
<dbReference type="PANTHER" id="PTHR45527:SF1">
    <property type="entry name" value="FATTY ACID SYNTHASE"/>
    <property type="match status" value="1"/>
</dbReference>
<dbReference type="PANTHER" id="PTHR45527">
    <property type="entry name" value="NONRIBOSOMAL PEPTIDE SYNTHETASE"/>
    <property type="match status" value="1"/>
</dbReference>
<dbReference type="Gene3D" id="3.30.300.30">
    <property type="match status" value="1"/>
</dbReference>
<dbReference type="InterPro" id="IPR000873">
    <property type="entry name" value="AMP-dep_synth/lig_dom"/>
</dbReference>
<evidence type="ECO:0000313" key="2">
    <source>
        <dbReference type="EMBL" id="MEV4685913.1"/>
    </source>
</evidence>
<reference evidence="2 3" key="1">
    <citation type="submission" date="2024-06" db="EMBL/GenBank/DDBJ databases">
        <title>The Natural Products Discovery Center: Release of the First 8490 Sequenced Strains for Exploring Actinobacteria Biosynthetic Diversity.</title>
        <authorList>
            <person name="Kalkreuter E."/>
            <person name="Kautsar S.A."/>
            <person name="Yang D."/>
            <person name="Bader C.D."/>
            <person name="Teijaro C.N."/>
            <person name="Fluegel L."/>
            <person name="Davis C.M."/>
            <person name="Simpson J.R."/>
            <person name="Lauterbach L."/>
            <person name="Steele A.D."/>
            <person name="Gui C."/>
            <person name="Meng S."/>
            <person name="Li G."/>
            <person name="Viehrig K."/>
            <person name="Ye F."/>
            <person name="Su P."/>
            <person name="Kiefer A.F."/>
            <person name="Nichols A."/>
            <person name="Cepeda A.J."/>
            <person name="Yan W."/>
            <person name="Fan B."/>
            <person name="Jiang Y."/>
            <person name="Adhikari A."/>
            <person name="Zheng C.-J."/>
            <person name="Schuster L."/>
            <person name="Cowan T.M."/>
            <person name="Smanski M.J."/>
            <person name="Chevrette M.G."/>
            <person name="De Carvalho L.P.S."/>
            <person name="Shen B."/>
        </authorList>
    </citation>
    <scope>NUCLEOTIDE SEQUENCE [LARGE SCALE GENOMIC DNA]</scope>
    <source>
        <strain evidence="2 3">NPDC049344</strain>
    </source>
</reference>
<dbReference type="SUPFAM" id="SSF56801">
    <property type="entry name" value="Acetyl-CoA synthetase-like"/>
    <property type="match status" value="1"/>
</dbReference>
<gene>
    <name evidence="2" type="ORF">AB0K36_34680</name>
</gene>
<accession>A0ABV3I515</accession>
<feature type="domain" description="AMP-dependent synthetase/ligase" evidence="1">
    <location>
        <begin position="2"/>
        <end position="202"/>
    </location>
</feature>
<dbReference type="RefSeq" id="WP_364601830.1">
    <property type="nucleotide sequence ID" value="NZ_JBFAQK010000130.1"/>
</dbReference>
<proteinExistence type="predicted"/>
<sequence>VDNAAYVIFTSGSTGTPKGVAVSHAGVLGVAAAHHDLLGVPERARVLMVAAPTFDASVFEWLWAVASRAALVVAPPDCYAGDALAEVLAGQRVDAGLITPTVLATLDPAQIDGLDTLVTGGEACPAELVAAWAPGRRMFNAYGPTEVTIWATWSALSVGQPVRIGAPVPGTYAYVLDARLNPAPVGVVGELYLAGPAVARGYVGRPDLTADRFVANPFGAAGSRLYRTGDLVRWTESGSLEYLGRSDAQIKLRGQRLELGEIENTLLACPQVNRAAAAVFHTDAADHLVAYVALERASNADHDAEVVDQWQHVTLRPSPARSYAITRVQRARGASTGV</sequence>
<feature type="non-terminal residue" evidence="2">
    <location>
        <position position="338"/>
    </location>
</feature>
<dbReference type="InterPro" id="IPR045851">
    <property type="entry name" value="AMP-bd_C_sf"/>
</dbReference>
<comment type="caution">
    <text evidence="2">The sequence shown here is derived from an EMBL/GenBank/DDBJ whole genome shotgun (WGS) entry which is preliminary data.</text>
</comment>
<protein>
    <submittedName>
        <fullName evidence="2">AMP-binding protein</fullName>
    </submittedName>
</protein>